<evidence type="ECO:0000313" key="2">
    <source>
        <dbReference type="EMBL" id="TDV42903.1"/>
    </source>
</evidence>
<protein>
    <submittedName>
        <fullName evidence="2">Uncharacterized protein</fullName>
    </submittedName>
</protein>
<dbReference type="Proteomes" id="UP000295804">
    <property type="component" value="Unassembled WGS sequence"/>
</dbReference>
<reference evidence="2 3" key="1">
    <citation type="submission" date="2019-03" db="EMBL/GenBank/DDBJ databases">
        <title>Genomic analyses of the natural microbiome of Caenorhabditis elegans.</title>
        <authorList>
            <person name="Samuel B."/>
        </authorList>
    </citation>
    <scope>NUCLEOTIDE SEQUENCE [LARGE SCALE GENOMIC DNA]</scope>
    <source>
        <strain evidence="2 3">BIGb0525</strain>
    </source>
</reference>
<keyword evidence="1" id="KW-1133">Transmembrane helix</keyword>
<proteinExistence type="predicted"/>
<gene>
    <name evidence="2" type="ORF">EDF87_11329</name>
</gene>
<organism evidence="2 3">
    <name type="scientific">Pseudomonas helmanticensis</name>
    <dbReference type="NCBI Taxonomy" id="1471381"/>
    <lineage>
        <taxon>Bacteria</taxon>
        <taxon>Pseudomonadati</taxon>
        <taxon>Pseudomonadota</taxon>
        <taxon>Gammaproteobacteria</taxon>
        <taxon>Pseudomonadales</taxon>
        <taxon>Pseudomonadaceae</taxon>
        <taxon>Pseudomonas</taxon>
    </lineage>
</organism>
<evidence type="ECO:0000256" key="1">
    <source>
        <dbReference type="SAM" id="Phobius"/>
    </source>
</evidence>
<evidence type="ECO:0000313" key="3">
    <source>
        <dbReference type="Proteomes" id="UP000295804"/>
    </source>
</evidence>
<keyword evidence="1" id="KW-0812">Transmembrane</keyword>
<dbReference type="AlphaFoldDB" id="A0A4R7V0U9"/>
<name>A0A4R7V0U9_9PSED</name>
<dbReference type="RefSeq" id="WP_134176961.1">
    <property type="nucleotide sequence ID" value="NZ_SOCQ01000013.1"/>
</dbReference>
<feature type="transmembrane region" description="Helical" evidence="1">
    <location>
        <begin position="12"/>
        <end position="30"/>
    </location>
</feature>
<sequence>MDLGSPDAYISLFSGLVGALIGGAFTLKGATKAHELASKKDQAADHEKMVTTLMLLRTEISTAWALFKHEYADELSQLAPETPYLTIFPIGASPFPIFDSAPPALNLLPSELAKDVVHFYMRAKGLIAMIEMNNRDYEQALQHARALLLNNLEHAHKQNRELPNELRDQIFHGGVAFMAAHLGMGDTADGIRSLGQELEPIVQRITKSVDELFFPLSDQQAQRN</sequence>
<dbReference type="EMBL" id="SOCQ01000013">
    <property type="protein sequence ID" value="TDV42903.1"/>
    <property type="molecule type" value="Genomic_DNA"/>
</dbReference>
<comment type="caution">
    <text evidence="2">The sequence shown here is derived from an EMBL/GenBank/DDBJ whole genome shotgun (WGS) entry which is preliminary data.</text>
</comment>
<accession>A0A4R7V0U9</accession>
<keyword evidence="1" id="KW-0472">Membrane</keyword>